<dbReference type="SUPFAM" id="SSF48452">
    <property type="entry name" value="TPR-like"/>
    <property type="match status" value="2"/>
</dbReference>
<evidence type="ECO:0000259" key="2">
    <source>
        <dbReference type="Pfam" id="PF12770"/>
    </source>
</evidence>
<dbReference type="RefSeq" id="WP_190301841.1">
    <property type="nucleotide sequence ID" value="NZ_JACOIJ010000009.1"/>
</dbReference>
<name>A0ABR7YD67_9SPHI</name>
<evidence type="ECO:0000313" key="4">
    <source>
        <dbReference type="Proteomes" id="UP000651271"/>
    </source>
</evidence>
<keyword evidence="4" id="KW-1185">Reference proteome</keyword>
<dbReference type="Gene3D" id="1.25.40.10">
    <property type="entry name" value="Tetratricopeptide repeat domain"/>
    <property type="match status" value="2"/>
</dbReference>
<dbReference type="PANTHER" id="PTHR10098">
    <property type="entry name" value="RAPSYN-RELATED"/>
    <property type="match status" value="1"/>
</dbReference>
<evidence type="ECO:0000256" key="1">
    <source>
        <dbReference type="SAM" id="Phobius"/>
    </source>
</evidence>
<keyword evidence="1" id="KW-1133">Transmembrane helix</keyword>
<dbReference type="InterPro" id="IPR019734">
    <property type="entry name" value="TPR_rpt"/>
</dbReference>
<dbReference type="InterPro" id="IPR024983">
    <property type="entry name" value="CHAT_dom"/>
</dbReference>
<accession>A0ABR7YD67</accession>
<reference evidence="3 4" key="1">
    <citation type="submission" date="2020-08" db="EMBL/GenBank/DDBJ databases">
        <title>Sphingobacterium sp. DN04309 isolated from aquaculture water.</title>
        <authorList>
            <person name="Zhang M."/>
        </authorList>
    </citation>
    <scope>NUCLEOTIDE SEQUENCE [LARGE SCALE GENOMIC DNA]</scope>
    <source>
        <strain evidence="3 4">DN04309</strain>
    </source>
</reference>
<sequence length="847" mass="98129">MRNKLFKLLSYILITFCWSCQNPEKEDSTIPAEKSMLSFDEFEEIAENQPQQYIANPDSFIRAINLQPKNDFENESYAYGLVFMAYNLREQGNIFHSIQFYEKALNFAKEKNVEDIDISLYILKPLAALYIHVDDNKKAITLIEDLLQTISPKEDAQHLGLINNLANAYIYNGESQKAIQLLANKINTLPPSLSKALLLNTLSTAYEMENDQESSSKYNQSAIAEFEKYQLQGDTLIWYASALTQYATLNKSQKEVEKALNILHQSFPHSQFRNKANAYLTLADIELNHNNLDSAHKYYKAAYQNFQQEKKKYVLDYKYTYALLGLGRTSHKENKIDSAIYYYEWAIENDFRTQQLITSERDQLRNNIWNKKILEELIQLYIENPEIQTQSNRETLLWCIELSKARLLINEINRSENWSSADQKIKDAIQEIRRLYVKYDATDAAQEKKSIADQIGKLKTEFQLAENYFENVNFNPSKSSFLEKFQSKKEAYYSYYIHQDRSMSIVYTKADQLAFQKIEDKNLVDSLIHFKSNYFSSSPNSFNSNPEKYYKEARYFYHHLLPELSSEKHNIFLSLDGELYGLPFDALYDKEYLIQSYNFAYLNSFLLFDFITNKAPTTSKEISLLYRSEFPKPLPHLAFVNQEVANLTARYKTLAISPEHQNDSTIREAFSATNIIHIAAHTILDSIEAPYLYLHQAISTNQLRFFEIKTPLVFLSACNTGNGVALPSEGTESIQRVFLSKNVPSVISTYWFANDEVMLQLTSGFYEELQNSESPMLALAQAKRKFLNQASILQQNPWFWANINYTGIGNEVGLKKSSNLLFILIGSVLLALIVYLTRKIYLGRIKN</sequence>
<protein>
    <submittedName>
        <fullName evidence="3">CHAT domain-containing protein</fullName>
    </submittedName>
</protein>
<organism evidence="3 4">
    <name type="scientific">Sphingobacterium litopenaei</name>
    <dbReference type="NCBI Taxonomy" id="2763500"/>
    <lineage>
        <taxon>Bacteria</taxon>
        <taxon>Pseudomonadati</taxon>
        <taxon>Bacteroidota</taxon>
        <taxon>Sphingobacteriia</taxon>
        <taxon>Sphingobacteriales</taxon>
        <taxon>Sphingobacteriaceae</taxon>
        <taxon>Sphingobacterium</taxon>
    </lineage>
</organism>
<dbReference type="Pfam" id="PF12770">
    <property type="entry name" value="CHAT"/>
    <property type="match status" value="1"/>
</dbReference>
<dbReference type="Proteomes" id="UP000651271">
    <property type="component" value="Unassembled WGS sequence"/>
</dbReference>
<evidence type="ECO:0000313" key="3">
    <source>
        <dbReference type="EMBL" id="MBD1429258.1"/>
    </source>
</evidence>
<proteinExistence type="predicted"/>
<dbReference type="SMART" id="SM00028">
    <property type="entry name" value="TPR"/>
    <property type="match status" value="4"/>
</dbReference>
<gene>
    <name evidence="3" type="ORF">H8B04_06710</name>
</gene>
<dbReference type="InterPro" id="IPR011990">
    <property type="entry name" value="TPR-like_helical_dom_sf"/>
</dbReference>
<keyword evidence="1" id="KW-0812">Transmembrane</keyword>
<comment type="caution">
    <text evidence="3">The sequence shown here is derived from an EMBL/GenBank/DDBJ whole genome shotgun (WGS) entry which is preliminary data.</text>
</comment>
<feature type="domain" description="CHAT" evidence="2">
    <location>
        <begin position="563"/>
        <end position="805"/>
    </location>
</feature>
<feature type="transmembrane region" description="Helical" evidence="1">
    <location>
        <begin position="820"/>
        <end position="837"/>
    </location>
</feature>
<keyword evidence="1" id="KW-0472">Membrane</keyword>
<dbReference type="EMBL" id="JACOIJ010000009">
    <property type="protein sequence ID" value="MBD1429258.1"/>
    <property type="molecule type" value="Genomic_DNA"/>
</dbReference>